<dbReference type="SUPFAM" id="SSF117892">
    <property type="entry name" value="Band 7/SPFH domain"/>
    <property type="match status" value="1"/>
</dbReference>
<feature type="transmembrane region" description="Helical" evidence="3">
    <location>
        <begin position="17"/>
        <end position="38"/>
    </location>
</feature>
<dbReference type="SMART" id="SM00244">
    <property type="entry name" value="PHB"/>
    <property type="match status" value="1"/>
</dbReference>
<dbReference type="InterPro" id="IPR001972">
    <property type="entry name" value="Stomatin_HflK_fam"/>
</dbReference>
<keyword evidence="3" id="KW-1133">Transmembrane helix</keyword>
<evidence type="ECO:0000256" key="2">
    <source>
        <dbReference type="ARBA" id="ARBA00008164"/>
    </source>
</evidence>
<comment type="subcellular location">
    <subcellularLocation>
        <location evidence="1">Membrane</location>
        <topology evidence="1">Single-pass membrane protein</topology>
    </subcellularLocation>
</comment>
<dbReference type="InterPro" id="IPR036013">
    <property type="entry name" value="Band_7/SPFH_dom_sf"/>
</dbReference>
<dbReference type="GO" id="GO:0005886">
    <property type="term" value="C:plasma membrane"/>
    <property type="evidence" value="ECO:0007669"/>
    <property type="project" value="InterPro"/>
</dbReference>
<evidence type="ECO:0000259" key="4">
    <source>
        <dbReference type="SMART" id="SM00244"/>
    </source>
</evidence>
<dbReference type="CDD" id="cd13775">
    <property type="entry name" value="SPFH_eoslipins_u3"/>
    <property type="match status" value="1"/>
</dbReference>
<dbReference type="PRINTS" id="PR00721">
    <property type="entry name" value="STOMATIN"/>
</dbReference>
<feature type="domain" description="Band 7" evidence="4">
    <location>
        <begin position="59"/>
        <end position="217"/>
    </location>
</feature>
<comment type="caution">
    <text evidence="5">The sequence shown here is derived from an EMBL/GenBank/DDBJ whole genome shotgun (WGS) entry which is preliminary data.</text>
</comment>
<organism evidence="5">
    <name type="scientific">Muribaculaceae bacterium Z82</name>
    <dbReference type="NCBI Taxonomy" id="2304548"/>
    <lineage>
        <taxon>Bacteria</taxon>
        <taxon>Pseudomonadati</taxon>
        <taxon>Bacteroidota</taxon>
        <taxon>Bacteroidia</taxon>
        <taxon>Bacteroidales</taxon>
        <taxon>Muribaculaceae</taxon>
    </lineage>
</organism>
<proteinExistence type="inferred from homology"/>
<dbReference type="Gene3D" id="6.10.250.2090">
    <property type="match status" value="1"/>
</dbReference>
<evidence type="ECO:0000313" key="5">
    <source>
        <dbReference type="EMBL" id="NBI35219.1"/>
    </source>
</evidence>
<dbReference type="PANTHER" id="PTHR10264">
    <property type="entry name" value="BAND 7 PROTEIN-RELATED"/>
    <property type="match status" value="1"/>
</dbReference>
<accession>A0A7C9JEQ7</accession>
<reference evidence="5" key="1">
    <citation type="submission" date="2018-08" db="EMBL/GenBank/DDBJ databases">
        <title>Murine metabolic-syndrome-specific gut microbial biobank.</title>
        <authorList>
            <person name="Liu C."/>
        </authorList>
    </citation>
    <scope>NUCLEOTIDE SEQUENCE [LARGE SCALE GENOMIC DNA]</scope>
    <source>
        <strain evidence="5">Z82</strain>
    </source>
</reference>
<gene>
    <name evidence="5" type="ORF">D1639_09320</name>
</gene>
<dbReference type="Gene3D" id="3.30.479.30">
    <property type="entry name" value="Band 7 domain"/>
    <property type="match status" value="1"/>
</dbReference>
<dbReference type="PANTHER" id="PTHR10264:SF19">
    <property type="entry name" value="AT06885P-RELATED"/>
    <property type="match status" value="1"/>
</dbReference>
<protein>
    <submittedName>
        <fullName evidence="5">Slipin family protein</fullName>
    </submittedName>
</protein>
<dbReference type="Pfam" id="PF01145">
    <property type="entry name" value="Band_7"/>
    <property type="match status" value="1"/>
</dbReference>
<keyword evidence="3" id="KW-0812">Transmembrane</keyword>
<keyword evidence="3" id="KW-0472">Membrane</keyword>
<sequence>MPTATDIEENRANRNGAYLFAMLVFTAVFLILGTTLFASGLEPLVIVVVSLITAAICASTLRVAMSWERVVIVRLGSINRVAGPGLYCVIPFVESASMSVDQRIITTSFTAEEALTSDLVPVDVDAVVFWMVWNAKKACMEVQDYPVAVAWSAQTALRDAIGRTELSDLAVRRQQLDSELQRTLDEKSQDWGITIVSVEIRNIIIPEELQDALSREAQADREKNARLLLAEVERDMSEMYVEAAEIYERNEKALHLRTLNAVTESTKEKGGLVIAPSSIGDVFASLDKFAK</sequence>
<dbReference type="GO" id="GO:0098552">
    <property type="term" value="C:side of membrane"/>
    <property type="evidence" value="ECO:0007669"/>
    <property type="project" value="UniProtKB-ARBA"/>
</dbReference>
<comment type="similarity">
    <text evidence="2">Belongs to the band 7/mec-2 family.</text>
</comment>
<feature type="transmembrane region" description="Helical" evidence="3">
    <location>
        <begin position="44"/>
        <end position="64"/>
    </location>
</feature>
<evidence type="ECO:0000256" key="1">
    <source>
        <dbReference type="ARBA" id="ARBA00004167"/>
    </source>
</evidence>
<dbReference type="FunFam" id="3.30.479.30:FF:000004">
    <property type="entry name" value="Putative membrane protease family, stomatin"/>
    <property type="match status" value="1"/>
</dbReference>
<dbReference type="AlphaFoldDB" id="A0A7C9JEQ7"/>
<dbReference type="InterPro" id="IPR001107">
    <property type="entry name" value="Band_7"/>
</dbReference>
<name>A0A7C9JEQ7_9BACT</name>
<dbReference type="InterPro" id="IPR043202">
    <property type="entry name" value="Band-7_stomatin-like"/>
</dbReference>
<evidence type="ECO:0000256" key="3">
    <source>
        <dbReference type="SAM" id="Phobius"/>
    </source>
</evidence>
<dbReference type="EMBL" id="QWKH01000088">
    <property type="protein sequence ID" value="NBI35219.1"/>
    <property type="molecule type" value="Genomic_DNA"/>
</dbReference>